<dbReference type="InterPro" id="IPR032710">
    <property type="entry name" value="NTF2-like_dom_sf"/>
</dbReference>
<dbReference type="RefSeq" id="WP_379598506.1">
    <property type="nucleotide sequence ID" value="NZ_JBHUDE010000147.1"/>
</dbReference>
<accession>A0ABW4HWA8</accession>
<dbReference type="Proteomes" id="UP001597221">
    <property type="component" value="Unassembled WGS sequence"/>
</dbReference>
<organism evidence="1 2">
    <name type="scientific">Oceanobacillus luteolus</name>
    <dbReference type="NCBI Taxonomy" id="1274358"/>
    <lineage>
        <taxon>Bacteria</taxon>
        <taxon>Bacillati</taxon>
        <taxon>Bacillota</taxon>
        <taxon>Bacilli</taxon>
        <taxon>Bacillales</taxon>
        <taxon>Bacillaceae</taxon>
        <taxon>Oceanobacillus</taxon>
    </lineage>
</organism>
<evidence type="ECO:0000313" key="2">
    <source>
        <dbReference type="Proteomes" id="UP001597221"/>
    </source>
</evidence>
<dbReference type="SUPFAM" id="SSF54427">
    <property type="entry name" value="NTF2-like"/>
    <property type="match status" value="1"/>
</dbReference>
<gene>
    <name evidence="1" type="ORF">ACFSBH_15805</name>
</gene>
<keyword evidence="2" id="KW-1185">Reference proteome</keyword>
<name>A0ABW4HWA8_9BACI</name>
<sequence length="139" mass="16183">MENNSFRKFLDSYLEIWRNSSLTDMKNIISEEFSAREISDGEIVDFGYEESVSGWEQGFAFAKKAENEWDLNEISVIPLGQDEMMAILAATLVIDGKKLDNVSLFFKTFRKQENSDWKLIRSYIETGVPYENIKKIQFN</sequence>
<dbReference type="EMBL" id="JBHUDE010000147">
    <property type="protein sequence ID" value="MFD1609080.1"/>
    <property type="molecule type" value="Genomic_DNA"/>
</dbReference>
<comment type="caution">
    <text evidence="1">The sequence shown here is derived from an EMBL/GenBank/DDBJ whole genome shotgun (WGS) entry which is preliminary data.</text>
</comment>
<reference evidence="2" key="1">
    <citation type="journal article" date="2019" name="Int. J. Syst. Evol. Microbiol.">
        <title>The Global Catalogue of Microorganisms (GCM) 10K type strain sequencing project: providing services to taxonomists for standard genome sequencing and annotation.</title>
        <authorList>
            <consortium name="The Broad Institute Genomics Platform"/>
            <consortium name="The Broad Institute Genome Sequencing Center for Infectious Disease"/>
            <person name="Wu L."/>
            <person name="Ma J."/>
        </authorList>
    </citation>
    <scope>NUCLEOTIDE SEQUENCE [LARGE SCALE GENOMIC DNA]</scope>
    <source>
        <strain evidence="2">CGMCC 1.12376</strain>
    </source>
</reference>
<evidence type="ECO:0000313" key="1">
    <source>
        <dbReference type="EMBL" id="MFD1609080.1"/>
    </source>
</evidence>
<proteinExistence type="predicted"/>
<protein>
    <submittedName>
        <fullName evidence="1">Flavoprotein</fullName>
    </submittedName>
</protein>